<organism evidence="1 2">
    <name type="scientific">Glossina pallidipes</name>
    <name type="common">Tsetse fly</name>
    <dbReference type="NCBI Taxonomy" id="7398"/>
    <lineage>
        <taxon>Eukaryota</taxon>
        <taxon>Metazoa</taxon>
        <taxon>Ecdysozoa</taxon>
        <taxon>Arthropoda</taxon>
        <taxon>Hexapoda</taxon>
        <taxon>Insecta</taxon>
        <taxon>Pterygota</taxon>
        <taxon>Neoptera</taxon>
        <taxon>Endopterygota</taxon>
        <taxon>Diptera</taxon>
        <taxon>Brachycera</taxon>
        <taxon>Muscomorpha</taxon>
        <taxon>Hippoboscoidea</taxon>
        <taxon>Glossinidae</taxon>
        <taxon>Glossina</taxon>
    </lineage>
</organism>
<reference evidence="2" key="1">
    <citation type="submission" date="2014-03" db="EMBL/GenBank/DDBJ databases">
        <authorList>
            <person name="Aksoy S."/>
            <person name="Warren W."/>
            <person name="Wilson R.K."/>
        </authorList>
    </citation>
    <scope>NUCLEOTIDE SEQUENCE [LARGE SCALE GENOMIC DNA]</scope>
    <source>
        <strain evidence="2">IAEA</strain>
    </source>
</reference>
<accession>A0A1B0ADG3</accession>
<keyword evidence="2" id="KW-1185">Reference proteome</keyword>
<dbReference type="AlphaFoldDB" id="A0A1B0ADG3"/>
<dbReference type="EnsemblMetazoa" id="GPAI042110-RA">
    <property type="protein sequence ID" value="GPAI042110-PA"/>
    <property type="gene ID" value="GPAI042110"/>
</dbReference>
<sequence length="112" mass="13214">MYRSLVNLLESMPDLDKLSLRTDMNSPLVRDPSIKNVITSSYRLMLFWIRYEKDITKMLYSYATPIQCKTLWPYHYKKFLSLKMKDFASTLENVIVITWISSRGGWAISFST</sequence>
<evidence type="ECO:0000313" key="2">
    <source>
        <dbReference type="Proteomes" id="UP000092445"/>
    </source>
</evidence>
<dbReference type="VEuPathDB" id="VectorBase:GPAI042110"/>
<protein>
    <submittedName>
        <fullName evidence="1">Uncharacterized protein</fullName>
    </submittedName>
</protein>
<reference evidence="1" key="2">
    <citation type="submission" date="2020-05" db="UniProtKB">
        <authorList>
            <consortium name="EnsemblMetazoa"/>
        </authorList>
    </citation>
    <scope>IDENTIFICATION</scope>
    <source>
        <strain evidence="1">IAEA</strain>
    </source>
</reference>
<name>A0A1B0ADG3_GLOPL</name>
<proteinExistence type="predicted"/>
<evidence type="ECO:0000313" key="1">
    <source>
        <dbReference type="EnsemblMetazoa" id="GPAI042110-PA"/>
    </source>
</evidence>
<dbReference type="Proteomes" id="UP000092445">
    <property type="component" value="Unassembled WGS sequence"/>
</dbReference>